<gene>
    <name evidence="1" type="ORF">CO051_04885</name>
</gene>
<dbReference type="Proteomes" id="UP000231383">
    <property type="component" value="Unassembled WGS sequence"/>
</dbReference>
<evidence type="ECO:0000313" key="1">
    <source>
        <dbReference type="EMBL" id="PJC30828.1"/>
    </source>
</evidence>
<reference evidence="2" key="1">
    <citation type="submission" date="2017-09" db="EMBL/GenBank/DDBJ databases">
        <title>Depth-based differentiation of microbial function through sediment-hosted aquifers and enrichment of novel symbionts in the deep terrestrial subsurface.</title>
        <authorList>
            <person name="Probst A.J."/>
            <person name="Ladd B."/>
            <person name="Jarett J.K."/>
            <person name="Geller-Mcgrath D.E."/>
            <person name="Sieber C.M.K."/>
            <person name="Emerson J.B."/>
            <person name="Anantharaman K."/>
            <person name="Thomas B.C."/>
            <person name="Malmstrom R."/>
            <person name="Stieglmeier M."/>
            <person name="Klingl A."/>
            <person name="Woyke T."/>
            <person name="Ryan C.M."/>
            <person name="Banfield J.F."/>
        </authorList>
    </citation>
    <scope>NUCLEOTIDE SEQUENCE [LARGE SCALE GENOMIC DNA]</scope>
</reference>
<accession>A0A2M8EXQ1</accession>
<evidence type="ECO:0000313" key="2">
    <source>
        <dbReference type="Proteomes" id="UP000231383"/>
    </source>
</evidence>
<organism evidence="1 2">
    <name type="scientific">Candidatus Roizmanbacteria bacterium CG_4_9_14_0_2_um_filter_39_13</name>
    <dbReference type="NCBI Taxonomy" id="1974839"/>
    <lineage>
        <taxon>Bacteria</taxon>
        <taxon>Candidatus Roizmaniibacteriota</taxon>
    </lineage>
</organism>
<comment type="caution">
    <text evidence="1">The sequence shown here is derived from an EMBL/GenBank/DDBJ whole genome shotgun (WGS) entry which is preliminary data.</text>
</comment>
<name>A0A2M8EXQ1_9BACT</name>
<dbReference type="EMBL" id="PFSC01000125">
    <property type="protein sequence ID" value="PJC30828.1"/>
    <property type="molecule type" value="Genomic_DNA"/>
</dbReference>
<protein>
    <recommendedName>
        <fullName evidence="3">Restriction endonuclease subunit M</fullName>
    </recommendedName>
</protein>
<evidence type="ECO:0008006" key="3">
    <source>
        <dbReference type="Google" id="ProtNLM"/>
    </source>
</evidence>
<proteinExistence type="predicted"/>
<dbReference type="AlphaFoldDB" id="A0A2M8EXQ1"/>
<sequence>MQSLKHQLNGLISQLSKEEETVLRQKLDNLMSVYPFNEYEFIISTLLGLKKLNLDDYYLMRDEYIARNMYLHIFEISAPRGFGELWAQGHIKELAPDLVKPTKKIDPNYAGQYDFMLKVDDDKFITIEVKASRAVDFNNHEPLYVKALSKDENMPFDMNFQQVKPKCCDVFVWMGVWRDVIRYWVFSSNEVATNKYYSAGQHRGNVGEGQLHFNRENIDEFTSYEAKSDNLKQAILDAYLRQIAPVKK</sequence>